<protein>
    <submittedName>
        <fullName evidence="1">Uncharacterized protein</fullName>
    </submittedName>
</protein>
<evidence type="ECO:0000313" key="2">
    <source>
        <dbReference type="Proteomes" id="UP000217277"/>
    </source>
</evidence>
<proteinExistence type="predicted"/>
<evidence type="ECO:0000313" key="1">
    <source>
        <dbReference type="EMBL" id="ATC82067.1"/>
    </source>
</evidence>
<gene>
    <name evidence="1" type="ORF">PAGA_a1695</name>
</gene>
<organism evidence="1 2">
    <name type="scientific">Pseudoalteromonas agarivorans DSM 14585</name>
    <dbReference type="NCBI Taxonomy" id="1312369"/>
    <lineage>
        <taxon>Bacteria</taxon>
        <taxon>Pseudomonadati</taxon>
        <taxon>Pseudomonadota</taxon>
        <taxon>Gammaproteobacteria</taxon>
        <taxon>Alteromonadales</taxon>
        <taxon>Pseudoalteromonadaceae</taxon>
        <taxon>Pseudoalteromonas</taxon>
    </lineage>
</organism>
<dbReference type="Proteomes" id="UP000217277">
    <property type="component" value="Chromosome I"/>
</dbReference>
<reference evidence="1" key="1">
    <citation type="submission" date="2015-03" db="EMBL/GenBank/DDBJ databases">
        <authorList>
            <person name="Xie B.-B."/>
            <person name="Rong J.-C."/>
            <person name="Qin Q.-L."/>
            <person name="Zhang Y.-Z."/>
        </authorList>
    </citation>
    <scope>NUCLEOTIDE SEQUENCE</scope>
    <source>
        <strain evidence="1">DSM 14585</strain>
    </source>
</reference>
<dbReference type="EMBL" id="CP011011">
    <property type="protein sequence ID" value="ATC82067.1"/>
    <property type="molecule type" value="Genomic_DNA"/>
</dbReference>
<keyword evidence="2" id="KW-1185">Reference proteome</keyword>
<sequence length="70" mass="7935">MQLRAGFFACGHNNLNVCRFNNERYGYHISKNTAIFISVCFLMAILLLNGFAYAYLSCFGAVLALWECTK</sequence>
<name>A0ACA8DV83_9GAMM</name>
<accession>A0ACA8DV83</accession>